<dbReference type="Pfam" id="PF04230">
    <property type="entry name" value="PS_pyruv_trans"/>
    <property type="match status" value="1"/>
</dbReference>
<dbReference type="PANTHER" id="PTHR36836">
    <property type="entry name" value="COLANIC ACID BIOSYNTHESIS PROTEIN WCAK"/>
    <property type="match status" value="1"/>
</dbReference>
<evidence type="ECO:0000313" key="2">
    <source>
        <dbReference type="EMBL" id="SUM84455.1"/>
    </source>
</evidence>
<protein>
    <submittedName>
        <fullName evidence="2">Colanic acid biosynthesis protein</fullName>
    </submittedName>
</protein>
<name>A0A380HPW5_STASA</name>
<dbReference type="RefSeq" id="WP_002482008.1">
    <property type="nucleotide sequence ID" value="NZ_CAXOKG010000005.1"/>
</dbReference>
<sequence>MNIFFKGYYGFKNIGDDVFVHTIDWFCKKNDFKYLIHGYSLPNGIDGKTVKNKYYKLILDIYYSIKGNQIVYWGGSTFEQISVKKDLKFYLNKFSFLNKKVLAMGISIGPFKTSKNKNDILNFIDKMNFVGVRDRESMLYSTNTEFTFDLAIITPLIFPNIQTRECTNNEKFTISLNVSNANNFEEYTNIYKKFLVKNKENIEKVNILVFNEDDEEISAYIYNDISETIKEVNFIKYTSETEIIINKIANSDLLLGNRLHSAIIAYSFDIPFILNEYHAKCTDFLKTIETEYTFKNLAMNTDVSVQDVIEKCKNRVNPLEYRKILLEKMDRIAKVINNENF</sequence>
<feature type="domain" description="Polysaccharide pyruvyl transferase" evidence="1">
    <location>
        <begin position="13"/>
        <end position="274"/>
    </location>
</feature>
<dbReference type="Proteomes" id="UP000254707">
    <property type="component" value="Unassembled WGS sequence"/>
</dbReference>
<organism evidence="2 3">
    <name type="scientific">Staphylococcus saprophyticus</name>
    <dbReference type="NCBI Taxonomy" id="29385"/>
    <lineage>
        <taxon>Bacteria</taxon>
        <taxon>Bacillati</taxon>
        <taxon>Bacillota</taxon>
        <taxon>Bacilli</taxon>
        <taxon>Bacillales</taxon>
        <taxon>Staphylococcaceae</taxon>
        <taxon>Staphylococcus</taxon>
    </lineage>
</organism>
<proteinExistence type="predicted"/>
<accession>A0A380HPW5</accession>
<gene>
    <name evidence="2" type="ORF">NCTC7688_02490</name>
</gene>
<evidence type="ECO:0000259" key="1">
    <source>
        <dbReference type="Pfam" id="PF04230"/>
    </source>
</evidence>
<dbReference type="InterPro" id="IPR007345">
    <property type="entry name" value="Polysacch_pyruvyl_Trfase"/>
</dbReference>
<dbReference type="PANTHER" id="PTHR36836:SF1">
    <property type="entry name" value="COLANIC ACID BIOSYNTHESIS PROTEIN WCAK"/>
    <property type="match status" value="1"/>
</dbReference>
<reference evidence="2 3" key="1">
    <citation type="submission" date="2018-06" db="EMBL/GenBank/DDBJ databases">
        <authorList>
            <consortium name="Pathogen Informatics"/>
            <person name="Doyle S."/>
        </authorList>
    </citation>
    <scope>NUCLEOTIDE SEQUENCE [LARGE SCALE GENOMIC DNA]</scope>
    <source>
        <strain evidence="2 3">NCTC7688</strain>
    </source>
</reference>
<dbReference type="EMBL" id="UHED01000001">
    <property type="protein sequence ID" value="SUM84455.1"/>
    <property type="molecule type" value="Genomic_DNA"/>
</dbReference>
<evidence type="ECO:0000313" key="3">
    <source>
        <dbReference type="Proteomes" id="UP000254707"/>
    </source>
</evidence>
<dbReference type="AlphaFoldDB" id="A0A380HPW5"/>